<name>A0A2S6H0U3_9PSEU</name>
<dbReference type="InterPro" id="IPR012334">
    <property type="entry name" value="Pectin_lyas_fold"/>
</dbReference>
<dbReference type="InterPro" id="IPR011048">
    <property type="entry name" value="Haem_d1_sf"/>
</dbReference>
<keyword evidence="5" id="KW-1185">Reference proteome</keyword>
<dbReference type="InterPro" id="IPR035986">
    <property type="entry name" value="PKD_dom_sf"/>
</dbReference>
<comment type="caution">
    <text evidence="4">The sequence shown here is derived from an EMBL/GenBank/DDBJ whole genome shotgun (WGS) entry which is preliminary data.</text>
</comment>
<evidence type="ECO:0000256" key="2">
    <source>
        <dbReference type="SAM" id="SignalP"/>
    </source>
</evidence>
<dbReference type="Pfam" id="PF00801">
    <property type="entry name" value="PKD"/>
    <property type="match status" value="1"/>
</dbReference>
<dbReference type="SMART" id="SM00089">
    <property type="entry name" value="PKD"/>
    <property type="match status" value="1"/>
</dbReference>
<feature type="compositionally biased region" description="Low complexity" evidence="1">
    <location>
        <begin position="361"/>
        <end position="382"/>
    </location>
</feature>
<dbReference type="AlphaFoldDB" id="A0A2S6H0U3"/>
<evidence type="ECO:0000313" key="5">
    <source>
        <dbReference type="Proteomes" id="UP000239203"/>
    </source>
</evidence>
<dbReference type="PROSITE" id="PS50093">
    <property type="entry name" value="PKD"/>
    <property type="match status" value="1"/>
</dbReference>
<gene>
    <name evidence="4" type="ORF">CLV40_101284</name>
</gene>
<proteinExistence type="predicted"/>
<dbReference type="SUPFAM" id="SSF51004">
    <property type="entry name" value="C-terminal (heme d1) domain of cytochrome cd1-nitrite reductase"/>
    <property type="match status" value="1"/>
</dbReference>
<dbReference type="InterPro" id="IPR000601">
    <property type="entry name" value="PKD_dom"/>
</dbReference>
<dbReference type="InterPro" id="IPR011050">
    <property type="entry name" value="Pectin_lyase_fold/virulence"/>
</dbReference>
<protein>
    <submittedName>
        <fullName evidence="4">PKD domain-containing protein</fullName>
    </submittedName>
</protein>
<dbReference type="InterPro" id="IPR006626">
    <property type="entry name" value="PbH1"/>
</dbReference>
<evidence type="ECO:0000313" key="4">
    <source>
        <dbReference type="EMBL" id="PPK71098.1"/>
    </source>
</evidence>
<dbReference type="SMART" id="SM00710">
    <property type="entry name" value="PbH1"/>
    <property type="match status" value="5"/>
</dbReference>
<feature type="domain" description="PKD" evidence="3">
    <location>
        <begin position="416"/>
        <end position="483"/>
    </location>
</feature>
<dbReference type="SUPFAM" id="SSF51126">
    <property type="entry name" value="Pectin lyase-like"/>
    <property type="match status" value="1"/>
</dbReference>
<dbReference type="GO" id="GO:0005975">
    <property type="term" value="P:carbohydrate metabolic process"/>
    <property type="evidence" value="ECO:0007669"/>
    <property type="project" value="UniProtKB-ARBA"/>
</dbReference>
<dbReference type="Gene3D" id="2.60.40.10">
    <property type="entry name" value="Immunoglobulins"/>
    <property type="match status" value="1"/>
</dbReference>
<evidence type="ECO:0000256" key="1">
    <source>
        <dbReference type="SAM" id="MobiDB-lite"/>
    </source>
</evidence>
<dbReference type="CDD" id="cd00146">
    <property type="entry name" value="PKD"/>
    <property type="match status" value="1"/>
</dbReference>
<organism evidence="4 5">
    <name type="scientific">Actinokineospora auranticolor</name>
    <dbReference type="NCBI Taxonomy" id="155976"/>
    <lineage>
        <taxon>Bacteria</taxon>
        <taxon>Bacillati</taxon>
        <taxon>Actinomycetota</taxon>
        <taxon>Actinomycetes</taxon>
        <taxon>Pseudonocardiales</taxon>
        <taxon>Pseudonocardiaceae</taxon>
        <taxon>Actinokineospora</taxon>
    </lineage>
</organism>
<dbReference type="Pfam" id="PF13229">
    <property type="entry name" value="Beta_helix"/>
    <property type="match status" value="1"/>
</dbReference>
<reference evidence="4 5" key="1">
    <citation type="submission" date="2018-02" db="EMBL/GenBank/DDBJ databases">
        <title>Genomic Encyclopedia of Archaeal and Bacterial Type Strains, Phase II (KMG-II): from individual species to whole genera.</title>
        <authorList>
            <person name="Goeker M."/>
        </authorList>
    </citation>
    <scope>NUCLEOTIDE SEQUENCE [LARGE SCALE GENOMIC DNA]</scope>
    <source>
        <strain evidence="4 5">YU 961-1</strain>
    </source>
</reference>
<dbReference type="InterPro" id="IPR013783">
    <property type="entry name" value="Ig-like_fold"/>
</dbReference>
<dbReference type="EMBL" id="PTIX01000001">
    <property type="protein sequence ID" value="PPK71098.1"/>
    <property type="molecule type" value="Genomic_DNA"/>
</dbReference>
<feature type="region of interest" description="Disordered" evidence="1">
    <location>
        <begin position="358"/>
        <end position="410"/>
    </location>
</feature>
<dbReference type="InterPro" id="IPR039448">
    <property type="entry name" value="Beta_helix"/>
</dbReference>
<dbReference type="Gene3D" id="2.160.20.10">
    <property type="entry name" value="Single-stranded right-handed beta-helix, Pectin lyase-like"/>
    <property type="match status" value="1"/>
</dbReference>
<keyword evidence="2" id="KW-0732">Signal</keyword>
<feature type="chain" id="PRO_5015453794" evidence="2">
    <location>
        <begin position="30"/>
        <end position="850"/>
    </location>
</feature>
<dbReference type="SUPFAM" id="SSF49299">
    <property type="entry name" value="PKD domain"/>
    <property type="match status" value="1"/>
</dbReference>
<sequence>MRGTPTSAQRAVALACLTVLAAAAVIAGADPAPPVVRPDLFAGKVWLPSRAVGQATLVDGVAVQVVAGVPVAGVNGSFDTDQVGGDGYAFDAATGQLVGIDGATREKRATRLSGRATDLRYTATGVFSLDRERGVLRALDRHTLQPTGDALALPRTVSADTTDDRALWVADGSDGSITAYTLGATGPTGRRTEHVFPGERSPRLTSAQGAPVLVAAGRAMLLTSTGAVARTLSVEIGAGDVVQGAVDAPAFVVVRGGSLTVCDFEARACGPEIAVGAHGSAKPVLLGGKVFLTDGDGNRVLIADTATASVNRTEPLSDHVRRFDLVEHDWIVYFNDPETRFAGVISPDGTVRRLEKYQDDPPATAVTPGPTPTSAGPTTRTGQPGTSTGKPARARTTGGTMAESIKPSGPRLPELRVEEIVTNPATPEVLVPVAFSARVTGAPTAWRWTVSKPDGTTEATSTGAEFSHWFRFVGKYRVSLAVSAGSRRDEQTVTLMVINPPLPLHCGDVVRQSTVLRANLTCEGPALTIGAHDVLIDLDGHTVVGDIKVDNNDGSVLRRGTVQGQIKLDGAGARIEDLTLISLQVSGSDTRVTRSRAEHISIVTGGSDYRISDSVITGSFSAGSSKPSVGEMVGCELIGAHVGLPGRTHSVFRSNVFRSATVLLSQSGGTEITNNIFDASTVELRISSGVILAGNSFGGADVAVTIDASPAQGILIERNTFEGNKVGLHLGSSVPQGLRETRVSGNHFEGNGAAGATVSLGSPGPESMTIEGNTFVGNGHRSDGLVDRHGLAIDDGLHIDTEVGGGVEIASNSTRNNADHGIEAPRGAVVDLGGNTSSGDPAGCTGVVCR</sequence>
<evidence type="ECO:0000259" key="3">
    <source>
        <dbReference type="PROSITE" id="PS50093"/>
    </source>
</evidence>
<dbReference type="InterPro" id="IPR022409">
    <property type="entry name" value="PKD/Chitinase_dom"/>
</dbReference>
<feature type="signal peptide" evidence="2">
    <location>
        <begin position="1"/>
        <end position="29"/>
    </location>
</feature>
<dbReference type="Proteomes" id="UP000239203">
    <property type="component" value="Unassembled WGS sequence"/>
</dbReference>
<accession>A0A2S6H0U3</accession>